<name>A0A644W814_9ZZZZ</name>
<proteinExistence type="predicted"/>
<reference evidence="1" key="1">
    <citation type="submission" date="2019-08" db="EMBL/GenBank/DDBJ databases">
        <authorList>
            <person name="Kucharzyk K."/>
            <person name="Murdoch R.W."/>
            <person name="Higgins S."/>
            <person name="Loffler F."/>
        </authorList>
    </citation>
    <scope>NUCLEOTIDE SEQUENCE</scope>
</reference>
<dbReference type="InterPro" id="IPR025345">
    <property type="entry name" value="DUF4249"/>
</dbReference>
<comment type="caution">
    <text evidence="1">The sequence shown here is derived from an EMBL/GenBank/DDBJ whole genome shotgun (WGS) entry which is preliminary data.</text>
</comment>
<sequence>MKTSQKLNSINGLFIPFLMLATILTSCTEAIEFEFDVAAPQLVVEAIVPESQYAEVILSKTANINDNNKNLVSNALVVLEDGFGTSETLQEVSPGRYRSNKIKGVPGSNYALSVQTEGNVSFIKSEDRMPKPVFINRLRVRESIIPEIEGVKMPDWEVIVEYTDPEDEINYYRFVEYVNGKVTVSYVENDRFNNGKDNKSFLTCVDRKLSKGDTLTVEMQSISKAVYDYFYAFGTINNLVQGSNTTNPISNISGANLGYFSAHTVHRRSVVIE</sequence>
<gene>
    <name evidence="1" type="ORF">SDC9_46196</name>
</gene>
<evidence type="ECO:0000313" key="1">
    <source>
        <dbReference type="EMBL" id="MPL99974.1"/>
    </source>
</evidence>
<protein>
    <recommendedName>
        <fullName evidence="2">DUF4249 domain-containing protein</fullName>
    </recommendedName>
</protein>
<accession>A0A644W814</accession>
<dbReference type="Pfam" id="PF14054">
    <property type="entry name" value="DUF4249"/>
    <property type="match status" value="1"/>
</dbReference>
<dbReference type="AlphaFoldDB" id="A0A644W814"/>
<dbReference type="EMBL" id="VSSQ01000700">
    <property type="protein sequence ID" value="MPL99974.1"/>
    <property type="molecule type" value="Genomic_DNA"/>
</dbReference>
<organism evidence="1">
    <name type="scientific">bioreactor metagenome</name>
    <dbReference type="NCBI Taxonomy" id="1076179"/>
    <lineage>
        <taxon>unclassified sequences</taxon>
        <taxon>metagenomes</taxon>
        <taxon>ecological metagenomes</taxon>
    </lineage>
</organism>
<evidence type="ECO:0008006" key="2">
    <source>
        <dbReference type="Google" id="ProtNLM"/>
    </source>
</evidence>
<dbReference type="PROSITE" id="PS51257">
    <property type="entry name" value="PROKAR_LIPOPROTEIN"/>
    <property type="match status" value="1"/>
</dbReference>